<reference evidence="2 3" key="1">
    <citation type="submission" date="2024-03" db="EMBL/GenBank/DDBJ databases">
        <title>The Acrasis kona genome and developmental transcriptomes reveal deep origins of eukaryotic multicellular pathways.</title>
        <authorList>
            <person name="Sheikh S."/>
            <person name="Fu C.-J."/>
            <person name="Brown M.W."/>
            <person name="Baldauf S.L."/>
        </authorList>
    </citation>
    <scope>NUCLEOTIDE SEQUENCE [LARGE SCALE GENOMIC DNA]</scope>
    <source>
        <strain evidence="2 3">ATCC MYA-3509</strain>
    </source>
</reference>
<dbReference type="InterPro" id="IPR036181">
    <property type="entry name" value="MIT_dom_sf"/>
</dbReference>
<proteinExistence type="predicted"/>
<comment type="caution">
    <text evidence="2">The sequence shown here is derived from an EMBL/GenBank/DDBJ whole genome shotgun (WGS) entry which is preliminary data.</text>
</comment>
<name>A0AAW2ZEK7_9EUKA</name>
<evidence type="ECO:0000313" key="3">
    <source>
        <dbReference type="Proteomes" id="UP001431209"/>
    </source>
</evidence>
<dbReference type="SUPFAM" id="SSF116846">
    <property type="entry name" value="MIT domain"/>
    <property type="match status" value="1"/>
</dbReference>
<feature type="compositionally biased region" description="Polar residues" evidence="1">
    <location>
        <begin position="296"/>
        <end position="311"/>
    </location>
</feature>
<dbReference type="PANTHER" id="PTHR37327:SF1">
    <property type="entry name" value="MICROTUBULE INTERACTING AND TRANSPORT DOMAIN-CONTAINING PROTEIN"/>
    <property type="match status" value="1"/>
</dbReference>
<dbReference type="AlphaFoldDB" id="A0AAW2ZEK7"/>
<organism evidence="2 3">
    <name type="scientific">Acrasis kona</name>
    <dbReference type="NCBI Taxonomy" id="1008807"/>
    <lineage>
        <taxon>Eukaryota</taxon>
        <taxon>Discoba</taxon>
        <taxon>Heterolobosea</taxon>
        <taxon>Tetramitia</taxon>
        <taxon>Eutetramitia</taxon>
        <taxon>Acrasidae</taxon>
        <taxon>Acrasis</taxon>
    </lineage>
</organism>
<dbReference type="PANTHER" id="PTHR37327">
    <property type="entry name" value="CHROMOSOME 1, WHOLE GENOME SHOTGUN SEQUENCE"/>
    <property type="match status" value="1"/>
</dbReference>
<accession>A0AAW2ZEK7</accession>
<dbReference type="EMBL" id="JAOPGA020001434">
    <property type="protein sequence ID" value="KAL0488357.1"/>
    <property type="molecule type" value="Genomic_DNA"/>
</dbReference>
<dbReference type="Gene3D" id="1.20.58.80">
    <property type="entry name" value="Phosphotransferase system, lactose/cellobiose-type IIA subunit"/>
    <property type="match status" value="1"/>
</dbReference>
<evidence type="ECO:0000313" key="2">
    <source>
        <dbReference type="EMBL" id="KAL0488357.1"/>
    </source>
</evidence>
<protein>
    <submittedName>
        <fullName evidence="2">Laminin subunit gamma</fullName>
    </submittedName>
</protein>
<dbReference type="Proteomes" id="UP001431209">
    <property type="component" value="Unassembled WGS sequence"/>
</dbReference>
<feature type="region of interest" description="Disordered" evidence="1">
    <location>
        <begin position="293"/>
        <end position="313"/>
    </location>
</feature>
<sequence length="443" mass="50603">MGEANNAEDKDSSVTALENLSITRTRQTDSALKVHNIRDYIIEAVTLAHQAVQADNEVEPDFEKARRLYRDVAQRLEHVAPFLPEEHAKVLNKFSKIYLERAHALKEGLLKNEESEEEKLMKEYDIPHFPHHKYTMIPQQSTQSLNPSILLTTLPPPNAPVQGAPTEVLGSSPPQTGGFFAPIFTVPFVEEKLQPQGDIQPPQQSIHRPFWLMKTLSLTMIEGGYLTPGLYIPKSVWFQNGAKLFGQQAKINFCCNISNSLQELSKIDKGNKKLLLEQLNKFITHMEREQKELNKQLPSSSANPSGTSQAKDISEKKQELYNANASTSSASKYLSSKMFGFGKSIYKSAMGLVANRTKEDTTEHPYVPWLISIFEHAQFLDNWIVHFEKEPSGDVNERLEKISSFFYFVLCHFVLQDLNILLERYMRKSRESFSRLFPKSYKY</sequence>
<keyword evidence="3" id="KW-1185">Reference proteome</keyword>
<evidence type="ECO:0000256" key="1">
    <source>
        <dbReference type="SAM" id="MobiDB-lite"/>
    </source>
</evidence>
<gene>
    <name evidence="2" type="ORF">AKO1_008802</name>
</gene>